<reference evidence="1 2" key="1">
    <citation type="submission" date="2015-04" db="EMBL/GenBank/DDBJ databases">
        <title>Comparative genomics of rhizobia nodulating Arachis hypogaea in China.</title>
        <authorList>
            <person name="Li Y."/>
        </authorList>
    </citation>
    <scope>NUCLEOTIDE SEQUENCE [LARGE SCALE GENOMIC DNA]</scope>
    <source>
        <strain evidence="1 2">CCBAU 51757</strain>
    </source>
</reference>
<evidence type="ECO:0000313" key="1">
    <source>
        <dbReference type="EMBL" id="RXH25310.1"/>
    </source>
</evidence>
<organism evidence="1 2">
    <name type="scientific">Bradyrhizobium nanningense</name>
    <dbReference type="NCBI Taxonomy" id="1325118"/>
    <lineage>
        <taxon>Bacteria</taxon>
        <taxon>Pseudomonadati</taxon>
        <taxon>Pseudomonadota</taxon>
        <taxon>Alphaproteobacteria</taxon>
        <taxon>Hyphomicrobiales</taxon>
        <taxon>Nitrobacteraceae</taxon>
        <taxon>Bradyrhizobium</taxon>
    </lineage>
</organism>
<sequence length="111" mass="12559">MIIFPYGFYLLNGKRPIHLGNDLEAREAMMTWLDANNSGHLRSDMIGGAQLLTRFRGFDDTGWSAAMHQAPLLFETMFCSEGEVTRHRQYAEYDTALAGHAELLDISGRLH</sequence>
<evidence type="ECO:0000313" key="2">
    <source>
        <dbReference type="Proteomes" id="UP000289546"/>
    </source>
</evidence>
<comment type="caution">
    <text evidence="1">The sequence shown here is derived from an EMBL/GenBank/DDBJ whole genome shotgun (WGS) entry which is preliminary data.</text>
</comment>
<name>A0A4Q0S238_9BRAD</name>
<dbReference type="OrthoDB" id="9904717at2"/>
<protein>
    <submittedName>
        <fullName evidence="1">Uncharacterized protein</fullName>
    </submittedName>
</protein>
<dbReference type="EMBL" id="LBJQ01000086">
    <property type="protein sequence ID" value="RXH25310.1"/>
    <property type="molecule type" value="Genomic_DNA"/>
</dbReference>
<dbReference type="RefSeq" id="WP_128920602.1">
    <property type="nucleotide sequence ID" value="NZ_LBJC01000033.1"/>
</dbReference>
<gene>
    <name evidence="1" type="ORF">XH99_25120</name>
</gene>
<accession>A0A4Q0S238</accession>
<dbReference type="AlphaFoldDB" id="A0A4Q0S238"/>
<keyword evidence="2" id="KW-1185">Reference proteome</keyword>
<dbReference type="Proteomes" id="UP000289546">
    <property type="component" value="Unassembled WGS sequence"/>
</dbReference>
<proteinExistence type="predicted"/>